<dbReference type="GO" id="GO:0005524">
    <property type="term" value="F:ATP binding"/>
    <property type="evidence" value="ECO:0007669"/>
    <property type="project" value="UniProtKB-KW"/>
</dbReference>
<dbReference type="RefSeq" id="WP_139592184.1">
    <property type="nucleotide sequence ID" value="NZ_CP040825.1"/>
</dbReference>
<evidence type="ECO:0000313" key="2">
    <source>
        <dbReference type="EMBL" id="QCZ36701.1"/>
    </source>
</evidence>
<protein>
    <submittedName>
        <fullName evidence="2">ATP-binding cassette domain-containing protein</fullName>
    </submittedName>
</protein>
<dbReference type="GO" id="GO:0016887">
    <property type="term" value="F:ATP hydrolysis activity"/>
    <property type="evidence" value="ECO:0007669"/>
    <property type="project" value="InterPro"/>
</dbReference>
<dbReference type="KEGG" id="mnh:FG904_01585"/>
<dbReference type="SUPFAM" id="SSF52540">
    <property type="entry name" value="P-loop containing nucleoside triphosphate hydrolases"/>
    <property type="match status" value="1"/>
</dbReference>
<dbReference type="Proteomes" id="UP000305457">
    <property type="component" value="Chromosome"/>
</dbReference>
<keyword evidence="2" id="KW-0547">Nucleotide-binding</keyword>
<dbReference type="EMBL" id="CP040825">
    <property type="protein sequence ID" value="QCZ36701.1"/>
    <property type="molecule type" value="Genomic_DNA"/>
</dbReference>
<name>A0A5B7XUW3_9MOLU</name>
<evidence type="ECO:0000313" key="3">
    <source>
        <dbReference type="Proteomes" id="UP000305457"/>
    </source>
</evidence>
<dbReference type="AlphaFoldDB" id="A0A5B7XUW3"/>
<reference evidence="2 3" key="1">
    <citation type="submission" date="2019-06" db="EMBL/GenBank/DDBJ databases">
        <title>Mycoplasma sp. 2F1A isolated from ostrich.</title>
        <authorList>
            <person name="Spergser J."/>
        </authorList>
    </citation>
    <scope>NUCLEOTIDE SEQUENCE [LARGE SCALE GENOMIC DNA]</scope>
    <source>
        <strain evidence="2 3">2F1A</strain>
    </source>
</reference>
<evidence type="ECO:0000259" key="1">
    <source>
        <dbReference type="Pfam" id="PF00005"/>
    </source>
</evidence>
<keyword evidence="2" id="KW-0067">ATP-binding</keyword>
<dbReference type="InterPro" id="IPR027417">
    <property type="entry name" value="P-loop_NTPase"/>
</dbReference>
<gene>
    <name evidence="2" type="ORF">FG904_01585</name>
</gene>
<dbReference type="InterPro" id="IPR003439">
    <property type="entry name" value="ABC_transporter-like_ATP-bd"/>
</dbReference>
<accession>A0A5B7XUW3</accession>
<sequence length="59" mass="6689">MYKFDDVTIAYDKNNVIFESLNLEFKSGEITGLIGKSGCGKSTILKSFFDLNLIKKETY</sequence>
<proteinExistence type="predicted"/>
<dbReference type="OrthoDB" id="9802185at2"/>
<feature type="domain" description="ABC transporter" evidence="1">
    <location>
        <begin position="19"/>
        <end position="50"/>
    </location>
</feature>
<dbReference type="Pfam" id="PF00005">
    <property type="entry name" value="ABC_tran"/>
    <property type="match status" value="1"/>
</dbReference>
<organism evidence="2 3">
    <name type="scientific">Mycoplasma nasistruthionis</name>
    <dbReference type="NCBI Taxonomy" id="353852"/>
    <lineage>
        <taxon>Bacteria</taxon>
        <taxon>Bacillati</taxon>
        <taxon>Mycoplasmatota</taxon>
        <taxon>Mollicutes</taxon>
        <taxon>Mycoplasmataceae</taxon>
        <taxon>Mycoplasma</taxon>
    </lineage>
</organism>
<dbReference type="Gene3D" id="3.40.50.300">
    <property type="entry name" value="P-loop containing nucleotide triphosphate hydrolases"/>
    <property type="match status" value="1"/>
</dbReference>